<keyword evidence="1" id="KW-0472">Membrane</keyword>
<keyword evidence="1" id="KW-1133">Transmembrane helix</keyword>
<feature type="transmembrane region" description="Helical" evidence="1">
    <location>
        <begin position="6"/>
        <end position="26"/>
    </location>
</feature>
<accession>A0A6J5S0Z2</accession>
<feature type="transmembrane region" description="Helical" evidence="1">
    <location>
        <begin position="38"/>
        <end position="59"/>
    </location>
</feature>
<sequence>MNYRYIIMAYFMFMFGQAIVWIQTNGPILWPWARQHKFWLMLLGVPITWLFMEATSLVVRGFDGMFWPGRFMSFTAGIFIFTVMTYVFKHETVNLKTAVSLSLAFALILVQLFWKS</sequence>
<evidence type="ECO:0000313" key="3">
    <source>
        <dbReference type="EMBL" id="CAB4170545.1"/>
    </source>
</evidence>
<protein>
    <submittedName>
        <fullName evidence="4">Uncharacterized protein</fullName>
    </submittedName>
</protein>
<organism evidence="4">
    <name type="scientific">uncultured Caudovirales phage</name>
    <dbReference type="NCBI Taxonomy" id="2100421"/>
    <lineage>
        <taxon>Viruses</taxon>
        <taxon>Duplodnaviria</taxon>
        <taxon>Heunggongvirae</taxon>
        <taxon>Uroviricota</taxon>
        <taxon>Caudoviricetes</taxon>
        <taxon>Peduoviridae</taxon>
        <taxon>Maltschvirus</taxon>
        <taxon>Maltschvirus maltsch</taxon>
    </lineage>
</organism>
<keyword evidence="1" id="KW-0812">Transmembrane</keyword>
<feature type="transmembrane region" description="Helical" evidence="1">
    <location>
        <begin position="71"/>
        <end position="88"/>
    </location>
</feature>
<dbReference type="EMBL" id="LR796859">
    <property type="protein sequence ID" value="CAB4170545.1"/>
    <property type="molecule type" value="Genomic_DNA"/>
</dbReference>
<evidence type="ECO:0000256" key="1">
    <source>
        <dbReference type="SAM" id="Phobius"/>
    </source>
</evidence>
<reference evidence="4" key="1">
    <citation type="submission" date="2020-05" db="EMBL/GenBank/DDBJ databases">
        <authorList>
            <person name="Chiriac C."/>
            <person name="Salcher M."/>
            <person name="Ghai R."/>
            <person name="Kavagutti S V."/>
        </authorList>
    </citation>
    <scope>NUCLEOTIDE SEQUENCE</scope>
</reference>
<feature type="transmembrane region" description="Helical" evidence="1">
    <location>
        <begin position="95"/>
        <end position="114"/>
    </location>
</feature>
<gene>
    <name evidence="4" type="ORF">UFOVP1307_153</name>
    <name evidence="2" type="ORF">UFOVP651_193</name>
    <name evidence="3" type="ORF">UFOVP902_49</name>
</gene>
<dbReference type="EMBL" id="LR796625">
    <property type="protein sequence ID" value="CAB4155298.1"/>
    <property type="molecule type" value="Genomic_DNA"/>
</dbReference>
<dbReference type="EMBL" id="LR797270">
    <property type="protein sequence ID" value="CAB4198565.1"/>
    <property type="molecule type" value="Genomic_DNA"/>
</dbReference>
<evidence type="ECO:0000313" key="2">
    <source>
        <dbReference type="EMBL" id="CAB4155298.1"/>
    </source>
</evidence>
<name>A0A6J5S0Z2_9CAUD</name>
<evidence type="ECO:0000313" key="4">
    <source>
        <dbReference type="EMBL" id="CAB4198565.1"/>
    </source>
</evidence>
<proteinExistence type="predicted"/>